<dbReference type="EMBL" id="BJUX01000028">
    <property type="protein sequence ID" value="GEK89976.1"/>
    <property type="molecule type" value="Genomic_DNA"/>
</dbReference>
<dbReference type="InterPro" id="IPR017293">
    <property type="entry name" value="N-acetylmuramoyl-L-ala_amidase"/>
</dbReference>
<feature type="domain" description="SH3b" evidence="3">
    <location>
        <begin position="180"/>
        <end position="244"/>
    </location>
</feature>
<evidence type="ECO:0000313" key="4">
    <source>
        <dbReference type="EMBL" id="GEK89976.1"/>
    </source>
</evidence>
<dbReference type="SUPFAM" id="SSF53187">
    <property type="entry name" value="Zn-dependent exopeptidases"/>
    <property type="match status" value="1"/>
</dbReference>
<sequence length="446" mass="49688">MDQSHLHSKNNRSLFILLVTGLIVLLLGSIVALANENKVTVLASTLNVRYGPGLSHEILTQVNEQDQLNVLGEENEWYKVRLESDQIGWVASWLVENEEVSLDNQFYGRVTSPEVNVRQFSTTDSNVIGTVRQGEEFPILYREDDWVQILYDQRVAWLHADLIAVIDQPTERAATEEETDTSLKIKVGSTPTNIRYEPSTDAEILTTLRSAEEFDVLDEKNEWYEIELTDGSRGFVASWVAETISAETVSAEEALPNASASHYATTLAEATIVIDPGHGGHDPGAVASSGFSEKEVTLNTGLLLADRLKKAGVNVILTRSTDEYISLNDRVYYAHQANADAFISLHYDSVEEANTVSGTTTYYYSDNEEPLAEVINQRLAQDIRLDNNGVRHGNYQVLRQNAQPSVLLELGYLNNDYDISVVNTHAYQSAVADAVYSALDQYFSQR</sequence>
<accession>A0A1H7W898</accession>
<name>A0A1H7W898_9LACT</name>
<dbReference type="GO" id="GO:0071555">
    <property type="term" value="P:cell wall organization"/>
    <property type="evidence" value="ECO:0007669"/>
    <property type="project" value="UniProtKB-KW"/>
</dbReference>
<dbReference type="InterPro" id="IPR003646">
    <property type="entry name" value="SH3-like_bac-type"/>
</dbReference>
<evidence type="ECO:0000313" key="5">
    <source>
        <dbReference type="EMBL" id="SEM17228.1"/>
    </source>
</evidence>
<dbReference type="GO" id="GO:0009253">
    <property type="term" value="P:peptidoglycan catabolic process"/>
    <property type="evidence" value="ECO:0007669"/>
    <property type="project" value="InterPro"/>
</dbReference>
<dbReference type="STRING" id="426703.SAMN04488100_13120"/>
<dbReference type="Pfam" id="PF08239">
    <property type="entry name" value="SH3_3"/>
    <property type="match status" value="3"/>
</dbReference>
<gene>
    <name evidence="4" type="ORF">APU01nite_20150</name>
    <name evidence="5" type="ORF">SAMN04488100_13120</name>
</gene>
<dbReference type="PROSITE" id="PS51781">
    <property type="entry name" value="SH3B"/>
    <property type="match status" value="2"/>
</dbReference>
<evidence type="ECO:0000256" key="2">
    <source>
        <dbReference type="ARBA" id="ARBA00023316"/>
    </source>
</evidence>
<dbReference type="EMBL" id="FOBL01000031">
    <property type="protein sequence ID" value="SEM17228.1"/>
    <property type="molecule type" value="Genomic_DNA"/>
</dbReference>
<proteinExistence type="predicted"/>
<evidence type="ECO:0000313" key="7">
    <source>
        <dbReference type="Proteomes" id="UP000321425"/>
    </source>
</evidence>
<dbReference type="GO" id="GO:0008745">
    <property type="term" value="F:N-acetylmuramoyl-L-alanine amidase activity"/>
    <property type="evidence" value="ECO:0007669"/>
    <property type="project" value="InterPro"/>
</dbReference>
<dbReference type="GO" id="GO:0030288">
    <property type="term" value="C:outer membrane-bounded periplasmic space"/>
    <property type="evidence" value="ECO:0007669"/>
    <property type="project" value="TreeGrafter"/>
</dbReference>
<dbReference type="Proteomes" id="UP000198548">
    <property type="component" value="Unassembled WGS sequence"/>
</dbReference>
<keyword evidence="2" id="KW-0961">Cell wall biogenesis/degradation</keyword>
<dbReference type="AlphaFoldDB" id="A0A1H7W898"/>
<dbReference type="PANTHER" id="PTHR30404:SF7">
    <property type="entry name" value="CELL WALL AMIDASE LYTH-RELATED"/>
    <property type="match status" value="1"/>
</dbReference>
<dbReference type="PIRSF" id="PIRSF037846">
    <property type="entry name" value="Autolysin_YrvJ_prd"/>
    <property type="match status" value="1"/>
</dbReference>
<evidence type="ECO:0000313" key="6">
    <source>
        <dbReference type="Proteomes" id="UP000198548"/>
    </source>
</evidence>
<feature type="domain" description="SH3b" evidence="3">
    <location>
        <begin position="34"/>
        <end position="99"/>
    </location>
</feature>
<dbReference type="InterPro" id="IPR050695">
    <property type="entry name" value="N-acetylmuramoyl_amidase_3"/>
</dbReference>
<reference evidence="4 7" key="2">
    <citation type="submission" date="2019-07" db="EMBL/GenBank/DDBJ databases">
        <title>Whole genome shotgun sequence of Alkalibacterium putridalgicola NBRC 103243.</title>
        <authorList>
            <person name="Hosoyama A."/>
            <person name="Uohara A."/>
            <person name="Ohji S."/>
            <person name="Ichikawa N."/>
        </authorList>
    </citation>
    <scope>NUCLEOTIDE SEQUENCE [LARGE SCALE GENOMIC DNA]</scope>
    <source>
        <strain evidence="4 7">NBRC 103243</strain>
    </source>
</reference>
<dbReference type="Pfam" id="PF01520">
    <property type="entry name" value="Amidase_3"/>
    <property type="match status" value="1"/>
</dbReference>
<keyword evidence="7" id="KW-1185">Reference proteome</keyword>
<dbReference type="SMART" id="SM00287">
    <property type="entry name" value="SH3b"/>
    <property type="match status" value="3"/>
</dbReference>
<dbReference type="InterPro" id="IPR002508">
    <property type="entry name" value="MurNAc-LAA_cat"/>
</dbReference>
<dbReference type="Gene3D" id="2.30.30.40">
    <property type="entry name" value="SH3 Domains"/>
    <property type="match status" value="3"/>
</dbReference>
<dbReference type="Proteomes" id="UP000321425">
    <property type="component" value="Unassembled WGS sequence"/>
</dbReference>
<organism evidence="5 6">
    <name type="scientific">Alkalibacterium putridalgicola</name>
    <dbReference type="NCBI Taxonomy" id="426703"/>
    <lineage>
        <taxon>Bacteria</taxon>
        <taxon>Bacillati</taxon>
        <taxon>Bacillota</taxon>
        <taxon>Bacilli</taxon>
        <taxon>Lactobacillales</taxon>
        <taxon>Carnobacteriaceae</taxon>
        <taxon>Alkalibacterium</taxon>
    </lineage>
</organism>
<dbReference type="SMART" id="SM00646">
    <property type="entry name" value="Ami_3"/>
    <property type="match status" value="1"/>
</dbReference>
<dbReference type="Gene3D" id="3.40.630.40">
    <property type="entry name" value="Zn-dependent exopeptidases"/>
    <property type="match status" value="1"/>
</dbReference>
<dbReference type="OrthoDB" id="9806267at2"/>
<evidence type="ECO:0000256" key="1">
    <source>
        <dbReference type="ARBA" id="ARBA00022801"/>
    </source>
</evidence>
<keyword evidence="1" id="KW-0378">Hydrolase</keyword>
<protein>
    <submittedName>
        <fullName evidence="5">N-acetylmuramoyl-L-alanine amidase</fullName>
    </submittedName>
</protein>
<evidence type="ECO:0000259" key="3">
    <source>
        <dbReference type="PROSITE" id="PS51781"/>
    </source>
</evidence>
<dbReference type="RefSeq" id="WP_091489292.1">
    <property type="nucleotide sequence ID" value="NZ_BJUX01000028.1"/>
</dbReference>
<reference evidence="5 6" key="1">
    <citation type="submission" date="2016-10" db="EMBL/GenBank/DDBJ databases">
        <authorList>
            <person name="de Groot N.N."/>
        </authorList>
    </citation>
    <scope>NUCLEOTIDE SEQUENCE [LARGE SCALE GENOMIC DNA]</scope>
    <source>
        <strain evidence="5 6">DSM 19182</strain>
    </source>
</reference>
<dbReference type="PANTHER" id="PTHR30404">
    <property type="entry name" value="N-ACETYLMURAMOYL-L-ALANINE AMIDASE"/>
    <property type="match status" value="1"/>
</dbReference>
<dbReference type="CDD" id="cd02696">
    <property type="entry name" value="MurNAc-LAA"/>
    <property type="match status" value="1"/>
</dbReference>